<sequence length="61" mass="6669">MWTKNKTYFLIHCTPKAAIYHCTSLSARMRQDNRFAHSGTLASSAATTTTIATTTLHSPPG</sequence>
<name>A0A5B7HFL1_PORTR</name>
<protein>
    <submittedName>
        <fullName evidence="1">Uncharacterized protein</fullName>
    </submittedName>
</protein>
<evidence type="ECO:0000313" key="1">
    <source>
        <dbReference type="EMBL" id="MPC68057.1"/>
    </source>
</evidence>
<dbReference type="Proteomes" id="UP000324222">
    <property type="component" value="Unassembled WGS sequence"/>
</dbReference>
<organism evidence="1 2">
    <name type="scientific">Portunus trituberculatus</name>
    <name type="common">Swimming crab</name>
    <name type="synonym">Neptunus trituberculatus</name>
    <dbReference type="NCBI Taxonomy" id="210409"/>
    <lineage>
        <taxon>Eukaryota</taxon>
        <taxon>Metazoa</taxon>
        <taxon>Ecdysozoa</taxon>
        <taxon>Arthropoda</taxon>
        <taxon>Crustacea</taxon>
        <taxon>Multicrustacea</taxon>
        <taxon>Malacostraca</taxon>
        <taxon>Eumalacostraca</taxon>
        <taxon>Eucarida</taxon>
        <taxon>Decapoda</taxon>
        <taxon>Pleocyemata</taxon>
        <taxon>Brachyura</taxon>
        <taxon>Eubrachyura</taxon>
        <taxon>Portunoidea</taxon>
        <taxon>Portunidae</taxon>
        <taxon>Portuninae</taxon>
        <taxon>Portunus</taxon>
    </lineage>
</organism>
<dbReference type="AlphaFoldDB" id="A0A5B7HFL1"/>
<keyword evidence="2" id="KW-1185">Reference proteome</keyword>
<gene>
    <name evidence="1" type="ORF">E2C01_062247</name>
</gene>
<reference evidence="1 2" key="1">
    <citation type="submission" date="2019-05" db="EMBL/GenBank/DDBJ databases">
        <title>Another draft genome of Portunus trituberculatus and its Hox gene families provides insights of decapod evolution.</title>
        <authorList>
            <person name="Jeong J.-H."/>
            <person name="Song I."/>
            <person name="Kim S."/>
            <person name="Choi T."/>
            <person name="Kim D."/>
            <person name="Ryu S."/>
            <person name="Kim W."/>
        </authorList>
    </citation>
    <scope>NUCLEOTIDE SEQUENCE [LARGE SCALE GENOMIC DNA]</scope>
    <source>
        <tissue evidence="1">Muscle</tissue>
    </source>
</reference>
<accession>A0A5B7HFL1</accession>
<comment type="caution">
    <text evidence="1">The sequence shown here is derived from an EMBL/GenBank/DDBJ whole genome shotgun (WGS) entry which is preliminary data.</text>
</comment>
<proteinExistence type="predicted"/>
<dbReference type="EMBL" id="VSRR010027197">
    <property type="protein sequence ID" value="MPC68057.1"/>
    <property type="molecule type" value="Genomic_DNA"/>
</dbReference>
<evidence type="ECO:0000313" key="2">
    <source>
        <dbReference type="Proteomes" id="UP000324222"/>
    </source>
</evidence>